<keyword evidence="4" id="KW-0645">Protease</keyword>
<dbReference type="InterPro" id="IPR038765">
    <property type="entry name" value="Papain-like_cys_pep_sf"/>
</dbReference>
<dbReference type="InterPro" id="IPR018200">
    <property type="entry name" value="USP_CS"/>
</dbReference>
<keyword evidence="5" id="KW-0833">Ubl conjugation pathway</keyword>
<dbReference type="Proteomes" id="UP000288805">
    <property type="component" value="Unassembled WGS sequence"/>
</dbReference>
<dbReference type="GO" id="GO:0004843">
    <property type="term" value="F:cysteine-type deubiquitinase activity"/>
    <property type="evidence" value="ECO:0007669"/>
    <property type="project" value="UniProtKB-EC"/>
</dbReference>
<name>A0A438FI06_VITVI</name>
<comment type="catalytic activity">
    <reaction evidence="1">
        <text>Thiol-dependent hydrolysis of ester, thioester, amide, peptide and isopeptide bonds formed by the C-terminal Gly of ubiquitin (a 76-residue protein attached to proteins as an intracellular targeting signal).</text>
        <dbReference type="EC" id="3.4.19.12"/>
    </reaction>
</comment>
<dbReference type="PANTHER" id="PTHR43982:SF1">
    <property type="entry name" value="UBIQUITIN CARBOXYL-TERMINAL HYDROLASE 14"/>
    <property type="match status" value="1"/>
</dbReference>
<gene>
    <name evidence="9" type="primary">UBP6_0</name>
    <name evidence="9" type="ORF">CK203_100707</name>
</gene>
<feature type="domain" description="Peptidase C19 ubiquitin carboxyl-terminal hydrolase" evidence="8">
    <location>
        <begin position="23"/>
        <end position="96"/>
    </location>
</feature>
<dbReference type="EC" id="3.4.19.12" evidence="3"/>
<dbReference type="InterPro" id="IPR001394">
    <property type="entry name" value="Peptidase_C19_UCH"/>
</dbReference>
<evidence type="ECO:0000313" key="10">
    <source>
        <dbReference type="Proteomes" id="UP000288805"/>
    </source>
</evidence>
<dbReference type="PROSITE" id="PS00972">
    <property type="entry name" value="USP_1"/>
    <property type="match status" value="1"/>
</dbReference>
<dbReference type="GO" id="GO:0043161">
    <property type="term" value="P:proteasome-mediated ubiquitin-dependent protein catabolic process"/>
    <property type="evidence" value="ECO:0007669"/>
    <property type="project" value="InterPro"/>
</dbReference>
<accession>A0A438FI06</accession>
<evidence type="ECO:0000259" key="8">
    <source>
        <dbReference type="Pfam" id="PF00443"/>
    </source>
</evidence>
<dbReference type="EMBL" id="QGNW01000884">
    <property type="protein sequence ID" value="RVW59625.1"/>
    <property type="molecule type" value="Genomic_DNA"/>
</dbReference>
<evidence type="ECO:0000313" key="9">
    <source>
        <dbReference type="EMBL" id="RVW59625.1"/>
    </source>
</evidence>
<comment type="caution">
    <text evidence="9">The sequence shown here is derived from an EMBL/GenBank/DDBJ whole genome shotgun (WGS) entry which is preliminary data.</text>
</comment>
<keyword evidence="7" id="KW-0788">Thiol protease</keyword>
<dbReference type="SUPFAM" id="SSF54001">
    <property type="entry name" value="Cysteine proteinases"/>
    <property type="match status" value="1"/>
</dbReference>
<organism evidence="9 10">
    <name type="scientific">Vitis vinifera</name>
    <name type="common">Grape</name>
    <dbReference type="NCBI Taxonomy" id="29760"/>
    <lineage>
        <taxon>Eukaryota</taxon>
        <taxon>Viridiplantae</taxon>
        <taxon>Streptophyta</taxon>
        <taxon>Embryophyta</taxon>
        <taxon>Tracheophyta</taxon>
        <taxon>Spermatophyta</taxon>
        <taxon>Magnoliopsida</taxon>
        <taxon>eudicotyledons</taxon>
        <taxon>Gunneridae</taxon>
        <taxon>Pentapetalae</taxon>
        <taxon>rosids</taxon>
        <taxon>Vitales</taxon>
        <taxon>Vitaceae</taxon>
        <taxon>Viteae</taxon>
        <taxon>Vitis</taxon>
    </lineage>
</organism>
<protein>
    <recommendedName>
        <fullName evidence="3">ubiquitinyl hydrolase 1</fullName>
        <ecNumber evidence="3">3.4.19.12</ecNumber>
    </recommendedName>
</protein>
<dbReference type="GO" id="GO:0016579">
    <property type="term" value="P:protein deubiquitination"/>
    <property type="evidence" value="ECO:0007669"/>
    <property type="project" value="InterPro"/>
</dbReference>
<dbReference type="Pfam" id="PF00443">
    <property type="entry name" value="UCH"/>
    <property type="match status" value="1"/>
</dbReference>
<dbReference type="PANTHER" id="PTHR43982">
    <property type="entry name" value="UBIQUITIN CARBOXYL-TERMINAL HYDROLASE"/>
    <property type="match status" value="1"/>
</dbReference>
<evidence type="ECO:0000256" key="1">
    <source>
        <dbReference type="ARBA" id="ARBA00000707"/>
    </source>
</evidence>
<keyword evidence="6 9" id="KW-0378">Hydrolase</keyword>
<comment type="similarity">
    <text evidence="2">Belongs to the peptidase C19 family.</text>
</comment>
<evidence type="ECO:0000256" key="5">
    <source>
        <dbReference type="ARBA" id="ARBA00022786"/>
    </source>
</evidence>
<evidence type="ECO:0000256" key="4">
    <source>
        <dbReference type="ARBA" id="ARBA00022670"/>
    </source>
</evidence>
<reference evidence="9 10" key="1">
    <citation type="journal article" date="2018" name="PLoS Genet.">
        <title>Population sequencing reveals clonal diversity and ancestral inbreeding in the grapevine cultivar Chardonnay.</title>
        <authorList>
            <person name="Roach M.J."/>
            <person name="Johnson D.L."/>
            <person name="Bohlmann J."/>
            <person name="van Vuuren H.J."/>
            <person name="Jones S.J."/>
            <person name="Pretorius I.S."/>
            <person name="Schmidt S.A."/>
            <person name="Borneman A.R."/>
        </authorList>
    </citation>
    <scope>NUCLEOTIDE SEQUENCE [LARGE SCALE GENOMIC DNA]</scope>
    <source>
        <strain evidence="10">cv. Chardonnay</strain>
        <tissue evidence="9">Leaf</tissue>
    </source>
</reference>
<dbReference type="AlphaFoldDB" id="A0A438FI06"/>
<sequence>MSNVNMDGHNFINQVEVVGHNSGLFNLGNTCYMNSIVQRLHSVQDLKLALIKYPHSGRRNDLDRSSHVLTCASRDLFSELDKNVKLVVPMQFWMALLSKIATWGDGSRRFGKFVIEASKESSKASTLGAWFDPLKKVKKDRLVILTCHQDSLARLKFPNPCETTINEQVKLHNHVMVGTKKTKDVQFCVEEMDVKELAEKYPNYPLTFAGHPLRSKVIALLTMVVVHNGNKLANIN</sequence>
<dbReference type="InterPro" id="IPR044635">
    <property type="entry name" value="UBP14-like"/>
</dbReference>
<proteinExistence type="inferred from homology"/>
<evidence type="ECO:0000256" key="7">
    <source>
        <dbReference type="ARBA" id="ARBA00022807"/>
    </source>
</evidence>
<dbReference type="Gene3D" id="3.90.70.10">
    <property type="entry name" value="Cysteine proteinases"/>
    <property type="match status" value="1"/>
</dbReference>
<evidence type="ECO:0000256" key="2">
    <source>
        <dbReference type="ARBA" id="ARBA00009085"/>
    </source>
</evidence>
<evidence type="ECO:0000256" key="6">
    <source>
        <dbReference type="ARBA" id="ARBA00022801"/>
    </source>
</evidence>
<evidence type="ECO:0000256" key="3">
    <source>
        <dbReference type="ARBA" id="ARBA00012759"/>
    </source>
</evidence>